<dbReference type="Proteomes" id="UP000635726">
    <property type="component" value="Unassembled WGS sequence"/>
</dbReference>
<evidence type="ECO:0000313" key="7">
    <source>
        <dbReference type="Proteomes" id="UP000635726"/>
    </source>
</evidence>
<dbReference type="CDD" id="cd01043">
    <property type="entry name" value="DPS"/>
    <property type="match status" value="1"/>
</dbReference>
<feature type="signal peptide" evidence="4">
    <location>
        <begin position="1"/>
        <end position="23"/>
    </location>
</feature>
<comment type="similarity">
    <text evidence="1 2">Belongs to the Dps family.</text>
</comment>
<comment type="caution">
    <text evidence="6">The sequence shown here is derived from an EMBL/GenBank/DDBJ whole genome shotgun (WGS) entry which is preliminary data.</text>
</comment>
<dbReference type="InterPro" id="IPR009078">
    <property type="entry name" value="Ferritin-like_SF"/>
</dbReference>
<dbReference type="InterPro" id="IPR012347">
    <property type="entry name" value="Ferritin-like"/>
</dbReference>
<dbReference type="Gene3D" id="1.20.1260.10">
    <property type="match status" value="1"/>
</dbReference>
<gene>
    <name evidence="6" type="primary">dps2</name>
    <name evidence="6" type="ORF">GCM10008939_22370</name>
</gene>
<dbReference type="PRINTS" id="PR01346">
    <property type="entry name" value="HELNAPAPROT"/>
</dbReference>
<reference evidence="6" key="1">
    <citation type="journal article" date="2014" name="Int. J. Syst. Evol. Microbiol.">
        <title>Complete genome sequence of Corynebacterium casei LMG S-19264T (=DSM 44701T), isolated from a smear-ripened cheese.</title>
        <authorList>
            <consortium name="US DOE Joint Genome Institute (JGI-PGF)"/>
            <person name="Walter F."/>
            <person name="Albersmeier A."/>
            <person name="Kalinowski J."/>
            <person name="Ruckert C."/>
        </authorList>
    </citation>
    <scope>NUCLEOTIDE SEQUENCE</scope>
    <source>
        <strain evidence="6">JCM 14371</strain>
    </source>
</reference>
<accession>A0A917PH50</accession>
<dbReference type="SUPFAM" id="SSF47240">
    <property type="entry name" value="Ferritin-like"/>
    <property type="match status" value="1"/>
</dbReference>
<protein>
    <submittedName>
        <fullName evidence="6">DNA protection during starvation protein 2</fullName>
    </submittedName>
</protein>
<evidence type="ECO:0000256" key="4">
    <source>
        <dbReference type="SAM" id="SignalP"/>
    </source>
</evidence>
<reference evidence="6" key="2">
    <citation type="submission" date="2020-09" db="EMBL/GenBank/DDBJ databases">
        <authorList>
            <person name="Sun Q."/>
            <person name="Ohkuma M."/>
        </authorList>
    </citation>
    <scope>NUCLEOTIDE SEQUENCE</scope>
    <source>
        <strain evidence="6">JCM 14371</strain>
    </source>
</reference>
<dbReference type="Pfam" id="PF00210">
    <property type="entry name" value="Ferritin"/>
    <property type="match status" value="1"/>
</dbReference>
<dbReference type="EMBL" id="BMOE01000007">
    <property type="protein sequence ID" value="GGJ77886.1"/>
    <property type="molecule type" value="Genomic_DNA"/>
</dbReference>
<dbReference type="RefSeq" id="WP_229670952.1">
    <property type="nucleotide sequence ID" value="NZ_BMOE01000007.1"/>
</dbReference>
<keyword evidence="4" id="KW-0732">Signal</keyword>
<evidence type="ECO:0000256" key="2">
    <source>
        <dbReference type="RuleBase" id="RU003875"/>
    </source>
</evidence>
<evidence type="ECO:0000256" key="1">
    <source>
        <dbReference type="ARBA" id="ARBA00009497"/>
    </source>
</evidence>
<feature type="chain" id="PRO_5037966307" evidence="4">
    <location>
        <begin position="24"/>
        <end position="208"/>
    </location>
</feature>
<evidence type="ECO:0000259" key="5">
    <source>
        <dbReference type="Pfam" id="PF00210"/>
    </source>
</evidence>
<keyword evidence="7" id="KW-1185">Reference proteome</keyword>
<name>A0A917PH50_9DEIO</name>
<dbReference type="AlphaFoldDB" id="A0A917PH50"/>
<dbReference type="PANTHER" id="PTHR42932:SF3">
    <property type="entry name" value="DNA PROTECTION DURING STARVATION PROTEIN"/>
    <property type="match status" value="1"/>
</dbReference>
<dbReference type="GO" id="GO:0008199">
    <property type="term" value="F:ferric iron binding"/>
    <property type="evidence" value="ECO:0007669"/>
    <property type="project" value="InterPro"/>
</dbReference>
<evidence type="ECO:0000256" key="3">
    <source>
        <dbReference type="SAM" id="MobiDB-lite"/>
    </source>
</evidence>
<feature type="compositionally biased region" description="Polar residues" evidence="3">
    <location>
        <begin position="185"/>
        <end position="202"/>
    </location>
</feature>
<feature type="region of interest" description="Disordered" evidence="3">
    <location>
        <begin position="185"/>
        <end position="208"/>
    </location>
</feature>
<sequence length="208" mass="22438">MNARTLILTASALLFVPTSIAAAQTKPVNQMTTLPQTGTTDRMKSTQALQATLTELQALQLQTKQAHWNVSGALYFPLHELLQEHYEGVAKYADDVAERLLAIGSSSDGRAPVIVGSSNLPEIPGGFIDDARVLNFFVAQYSLVGQRVHARIKAIEDADPTSSNLLQEVEASIEKYQWQMRAHLQPTSTDPNGGASLNNGTPVLNGGK</sequence>
<proteinExistence type="inferred from homology"/>
<dbReference type="InterPro" id="IPR002177">
    <property type="entry name" value="DPS_DNA-bd"/>
</dbReference>
<organism evidence="6 7">
    <name type="scientific">Deinococcus aquiradiocola</name>
    <dbReference type="NCBI Taxonomy" id="393059"/>
    <lineage>
        <taxon>Bacteria</taxon>
        <taxon>Thermotogati</taxon>
        <taxon>Deinococcota</taxon>
        <taxon>Deinococci</taxon>
        <taxon>Deinococcales</taxon>
        <taxon>Deinococcaceae</taxon>
        <taxon>Deinococcus</taxon>
    </lineage>
</organism>
<dbReference type="PANTHER" id="PTHR42932">
    <property type="entry name" value="GENERAL STRESS PROTEIN 20U"/>
    <property type="match status" value="1"/>
</dbReference>
<dbReference type="InterPro" id="IPR008331">
    <property type="entry name" value="Ferritin_DPS_dom"/>
</dbReference>
<evidence type="ECO:0000313" key="6">
    <source>
        <dbReference type="EMBL" id="GGJ77886.1"/>
    </source>
</evidence>
<feature type="domain" description="Ferritin/DPS" evidence="5">
    <location>
        <begin position="47"/>
        <end position="185"/>
    </location>
</feature>